<evidence type="ECO:0000313" key="1">
    <source>
        <dbReference type="EMBL" id="GAA1720512.1"/>
    </source>
</evidence>
<name>A0ABP4VDV8_9ACTN</name>
<proteinExistence type="predicted"/>
<dbReference type="Proteomes" id="UP001500280">
    <property type="component" value="Unassembled WGS sequence"/>
</dbReference>
<dbReference type="RefSeq" id="WP_344165452.1">
    <property type="nucleotide sequence ID" value="NZ_BAAANF010000034.1"/>
</dbReference>
<dbReference type="InterPro" id="IPR009334">
    <property type="entry name" value="DUF993"/>
</dbReference>
<dbReference type="SUPFAM" id="SSF51569">
    <property type="entry name" value="Aldolase"/>
    <property type="match status" value="1"/>
</dbReference>
<sequence>MKLPLNGELVDYQLVGTPVAQGTYSPARSRLAFAAAHVVADPLGDSSPGAPAVIDWEHTLGFRRHLWSLGLSVAEAMDTAQRGMGLDWAATQELIRRSAAEAPDGRIAVGVGTDQLPAAGQPAAGSNGSYQLDDVAAAYEEQLAVAEDVGAQPILMASRALCAAAGGPEDYRKVYDRLLSQSSRPVILHWLGSMFDPALEGYWGSASVDDAADTVVELINDNLQKVDGIKVSLLDADKEVALRKRLPEGVRLYTGDDFNYPELIQGDGDRYSDALLGIFAAIAPAAAAALKALDDNDLDTYNKVFAPTVPLARQIFSAPTYYYKTGIAFLAWLNGYQPGFTMVGGLQTGRSLPHLADTFRLADQAGVLTDPELAVERFRQLLKVGGVDA</sequence>
<dbReference type="InterPro" id="IPR013785">
    <property type="entry name" value="Aldolase_TIM"/>
</dbReference>
<protein>
    <submittedName>
        <fullName evidence="1">Dihydrodipicolinate synthase family protein</fullName>
    </submittedName>
</protein>
<evidence type="ECO:0000313" key="2">
    <source>
        <dbReference type="Proteomes" id="UP001500280"/>
    </source>
</evidence>
<dbReference type="Pfam" id="PF06187">
    <property type="entry name" value="DUF993"/>
    <property type="match status" value="1"/>
</dbReference>
<keyword evidence="2" id="KW-1185">Reference proteome</keyword>
<gene>
    <name evidence="1" type="ORF">GCM10009745_82040</name>
</gene>
<accession>A0ABP4VDV8</accession>
<reference evidence="2" key="1">
    <citation type="journal article" date="2019" name="Int. J. Syst. Evol. Microbiol.">
        <title>The Global Catalogue of Microorganisms (GCM) 10K type strain sequencing project: providing services to taxonomists for standard genome sequencing and annotation.</title>
        <authorList>
            <consortium name="The Broad Institute Genomics Platform"/>
            <consortium name="The Broad Institute Genome Sequencing Center for Infectious Disease"/>
            <person name="Wu L."/>
            <person name="Ma J."/>
        </authorList>
    </citation>
    <scope>NUCLEOTIDE SEQUENCE [LARGE SCALE GENOMIC DNA]</scope>
    <source>
        <strain evidence="2">JCM 14307</strain>
    </source>
</reference>
<comment type="caution">
    <text evidence="1">The sequence shown here is derived from an EMBL/GenBank/DDBJ whole genome shotgun (WGS) entry which is preliminary data.</text>
</comment>
<organism evidence="1 2">
    <name type="scientific">Kribbella yunnanensis</name>
    <dbReference type="NCBI Taxonomy" id="190194"/>
    <lineage>
        <taxon>Bacteria</taxon>
        <taxon>Bacillati</taxon>
        <taxon>Actinomycetota</taxon>
        <taxon>Actinomycetes</taxon>
        <taxon>Propionibacteriales</taxon>
        <taxon>Kribbellaceae</taxon>
        <taxon>Kribbella</taxon>
    </lineage>
</organism>
<dbReference type="EMBL" id="BAAANF010000034">
    <property type="protein sequence ID" value="GAA1720512.1"/>
    <property type="molecule type" value="Genomic_DNA"/>
</dbReference>
<dbReference type="Gene3D" id="3.20.20.70">
    <property type="entry name" value="Aldolase class I"/>
    <property type="match status" value="1"/>
</dbReference>